<protein>
    <submittedName>
        <fullName evidence="2">DUF4238 domain-containing protein</fullName>
    </submittedName>
</protein>
<dbReference type="RefSeq" id="WP_267566032.1">
    <property type="nucleotide sequence ID" value="NZ_JAPNTZ010000009.1"/>
</dbReference>
<evidence type="ECO:0000313" key="2">
    <source>
        <dbReference type="EMBL" id="MCY1141640.1"/>
    </source>
</evidence>
<reference evidence="2" key="1">
    <citation type="submission" date="2022-11" db="EMBL/GenBank/DDBJ databases">
        <authorList>
            <person name="Somphong A."/>
            <person name="Phongsopitanun W."/>
        </authorList>
    </citation>
    <scope>NUCLEOTIDE SEQUENCE</scope>
    <source>
        <strain evidence="2">Pm04-4</strain>
    </source>
</reference>
<feature type="region of interest" description="Disordered" evidence="1">
    <location>
        <begin position="357"/>
        <end position="382"/>
    </location>
</feature>
<keyword evidence="3" id="KW-1185">Reference proteome</keyword>
<evidence type="ECO:0000313" key="3">
    <source>
        <dbReference type="Proteomes" id="UP001151002"/>
    </source>
</evidence>
<accession>A0ABT4B701</accession>
<feature type="compositionally biased region" description="Basic and acidic residues" evidence="1">
    <location>
        <begin position="363"/>
        <end position="376"/>
    </location>
</feature>
<dbReference type="EMBL" id="JAPNTZ010000009">
    <property type="protein sequence ID" value="MCY1141640.1"/>
    <property type="molecule type" value="Genomic_DNA"/>
</dbReference>
<comment type="caution">
    <text evidence="2">The sequence shown here is derived from an EMBL/GenBank/DDBJ whole genome shotgun (WGS) entry which is preliminary data.</text>
</comment>
<evidence type="ECO:0000256" key="1">
    <source>
        <dbReference type="SAM" id="MobiDB-lite"/>
    </source>
</evidence>
<organism evidence="2 3">
    <name type="scientific">Paractinoplanes pyxinae</name>
    <dbReference type="NCBI Taxonomy" id="2997416"/>
    <lineage>
        <taxon>Bacteria</taxon>
        <taxon>Bacillati</taxon>
        <taxon>Actinomycetota</taxon>
        <taxon>Actinomycetes</taxon>
        <taxon>Micromonosporales</taxon>
        <taxon>Micromonosporaceae</taxon>
        <taxon>Paractinoplanes</taxon>
    </lineage>
</organism>
<gene>
    <name evidence="2" type="ORF">OWR29_26890</name>
</gene>
<dbReference type="Pfam" id="PF14022">
    <property type="entry name" value="DUF4238"/>
    <property type="match status" value="1"/>
</dbReference>
<dbReference type="Proteomes" id="UP001151002">
    <property type="component" value="Unassembled WGS sequence"/>
</dbReference>
<sequence length="382" mass="43357">MTSNSRWWQTDDELPPTWLDHLAAAYPEIEHDAQEWWRLTSPETMVGSRHHTVPRFYLERFAKNGQLWVRDRVTGDGRMSPTTKTGVIKDFYTFINIDGEKDGRLERILGVIEDGAKDLFDRMLSPFHSPRPLAPQESMHLGFFLAFQLQRTPQHRRMVELLGDFMAKTQHPHLHGIDQVRVVPEPNLHLEQMTKMVPRLSELFFDRPALLVTLDQPLFITCDEPVVLVTDGSSHIKHAASCFKTQKQRRKAARRPSRNRLRNADIVHVYPTRPTAGTAVEVALPLSPRTLLVLGPRGMAGPLTVSLNGAEAMTYANDVNARLIDQAYGWVAAHPDHPTFRSLEFPPPGPLVQACDGGTKFSQDLDKAPNPRRPELLGRSWQ</sequence>
<name>A0ABT4B701_9ACTN</name>
<dbReference type="InterPro" id="IPR025332">
    <property type="entry name" value="DUF4238"/>
</dbReference>
<proteinExistence type="predicted"/>